<evidence type="ECO:0000313" key="11">
    <source>
        <dbReference type="Proteomes" id="UP001596353"/>
    </source>
</evidence>
<protein>
    <submittedName>
        <fullName evidence="10">ABC transporter permease</fullName>
    </submittedName>
</protein>
<evidence type="ECO:0000256" key="6">
    <source>
        <dbReference type="ARBA" id="ARBA00022989"/>
    </source>
</evidence>
<dbReference type="SUPFAM" id="SSF161098">
    <property type="entry name" value="MetI-like"/>
    <property type="match status" value="1"/>
</dbReference>
<evidence type="ECO:0000256" key="3">
    <source>
        <dbReference type="ARBA" id="ARBA00022475"/>
    </source>
</evidence>
<evidence type="ECO:0000313" key="10">
    <source>
        <dbReference type="EMBL" id="MFC6763005.1"/>
    </source>
</evidence>
<feature type="transmembrane region" description="Helical" evidence="8">
    <location>
        <begin position="118"/>
        <end position="137"/>
    </location>
</feature>
<dbReference type="InterPro" id="IPR000515">
    <property type="entry name" value="MetI-like"/>
</dbReference>
<feature type="transmembrane region" description="Helical" evidence="8">
    <location>
        <begin position="57"/>
        <end position="80"/>
    </location>
</feature>
<dbReference type="PANTHER" id="PTHR43357">
    <property type="entry name" value="INNER MEMBRANE ABC TRANSPORTER PERMEASE PROTEIN YDCV"/>
    <property type="match status" value="1"/>
</dbReference>
<keyword evidence="6 8" id="KW-1133">Transmembrane helix</keyword>
<reference evidence="11" key="1">
    <citation type="journal article" date="2019" name="Int. J. Syst. Evol. Microbiol.">
        <title>The Global Catalogue of Microorganisms (GCM) 10K type strain sequencing project: providing services to taxonomists for standard genome sequencing and annotation.</title>
        <authorList>
            <consortium name="The Broad Institute Genomics Platform"/>
            <consortium name="The Broad Institute Genome Sequencing Center for Infectious Disease"/>
            <person name="Wu L."/>
            <person name="Ma J."/>
        </authorList>
    </citation>
    <scope>NUCLEOTIDE SEQUENCE [LARGE SCALE GENOMIC DNA]</scope>
    <source>
        <strain evidence="11">CCUG 66188</strain>
    </source>
</reference>
<dbReference type="Gene3D" id="1.10.3720.10">
    <property type="entry name" value="MetI-like"/>
    <property type="match status" value="1"/>
</dbReference>
<dbReference type="InterPro" id="IPR035906">
    <property type="entry name" value="MetI-like_sf"/>
</dbReference>
<organism evidence="10 11">
    <name type="scientific">Sulfitobacter porphyrae</name>
    <dbReference type="NCBI Taxonomy" id="1246864"/>
    <lineage>
        <taxon>Bacteria</taxon>
        <taxon>Pseudomonadati</taxon>
        <taxon>Pseudomonadota</taxon>
        <taxon>Alphaproteobacteria</taxon>
        <taxon>Rhodobacterales</taxon>
        <taxon>Roseobacteraceae</taxon>
        <taxon>Sulfitobacter</taxon>
    </lineage>
</organism>
<keyword evidence="4" id="KW-0997">Cell inner membrane</keyword>
<keyword evidence="7 8" id="KW-0472">Membrane</keyword>
<evidence type="ECO:0000256" key="1">
    <source>
        <dbReference type="ARBA" id="ARBA00004429"/>
    </source>
</evidence>
<dbReference type="Proteomes" id="UP001596353">
    <property type="component" value="Unassembled WGS sequence"/>
</dbReference>
<feature type="transmembrane region" description="Helical" evidence="8">
    <location>
        <begin position="92"/>
        <end position="112"/>
    </location>
</feature>
<evidence type="ECO:0000256" key="7">
    <source>
        <dbReference type="ARBA" id="ARBA00023136"/>
    </source>
</evidence>
<sequence length="149" mass="15986">MAVQAYATVCLLFLILPSLVVLAMSFSSDPFLAFPPTSFSLQWYEEFFSDSSWINALGKSLMIALVSTALACVLGVLAAYGLDRSPTLASGLMPVLMTPVIVPIIVVAVALYGGFVNWGLIGTDAGLVLAHTLGGQLRGHYRQRHARRI</sequence>
<keyword evidence="11" id="KW-1185">Reference proteome</keyword>
<feature type="domain" description="ABC transmembrane type-1" evidence="9">
    <location>
        <begin position="57"/>
        <end position="149"/>
    </location>
</feature>
<name>A0ABW2BB89_9RHOB</name>
<dbReference type="PROSITE" id="PS50928">
    <property type="entry name" value="ABC_TM1"/>
    <property type="match status" value="1"/>
</dbReference>
<evidence type="ECO:0000256" key="2">
    <source>
        <dbReference type="ARBA" id="ARBA00022448"/>
    </source>
</evidence>
<evidence type="ECO:0000256" key="8">
    <source>
        <dbReference type="SAM" id="Phobius"/>
    </source>
</evidence>
<evidence type="ECO:0000256" key="4">
    <source>
        <dbReference type="ARBA" id="ARBA00022519"/>
    </source>
</evidence>
<comment type="caution">
    <text evidence="10">The sequence shown here is derived from an EMBL/GenBank/DDBJ whole genome shotgun (WGS) entry which is preliminary data.</text>
</comment>
<dbReference type="PANTHER" id="PTHR43357:SF4">
    <property type="entry name" value="INNER MEMBRANE ABC TRANSPORTER PERMEASE PROTEIN YDCV"/>
    <property type="match status" value="1"/>
</dbReference>
<dbReference type="EMBL" id="JBHSWG010000007">
    <property type="protein sequence ID" value="MFC6763005.1"/>
    <property type="molecule type" value="Genomic_DNA"/>
</dbReference>
<comment type="subcellular location">
    <subcellularLocation>
        <location evidence="1">Cell inner membrane</location>
        <topology evidence="1">Multi-pass membrane protein</topology>
    </subcellularLocation>
</comment>
<keyword evidence="5 8" id="KW-0812">Transmembrane</keyword>
<accession>A0ABW2BB89</accession>
<keyword evidence="3" id="KW-1003">Cell membrane</keyword>
<evidence type="ECO:0000259" key="9">
    <source>
        <dbReference type="PROSITE" id="PS50928"/>
    </source>
</evidence>
<keyword evidence="2" id="KW-0813">Transport</keyword>
<gene>
    <name evidence="10" type="ORF">ACFQFQ_30840</name>
</gene>
<proteinExistence type="predicted"/>
<evidence type="ECO:0000256" key="5">
    <source>
        <dbReference type="ARBA" id="ARBA00022692"/>
    </source>
</evidence>